<dbReference type="InterPro" id="IPR045857">
    <property type="entry name" value="O16G_dom_2"/>
</dbReference>
<dbReference type="WBParaSite" id="SVE_0838800.1">
    <property type="protein sequence ID" value="SVE_0838800.1"/>
    <property type="gene ID" value="SVE_0838800"/>
</dbReference>
<evidence type="ECO:0000313" key="6">
    <source>
        <dbReference type="WBParaSite" id="SVE_0838800.1"/>
    </source>
</evidence>
<dbReference type="PANTHER" id="PTHR10357">
    <property type="entry name" value="ALPHA-AMYLASE FAMILY MEMBER"/>
    <property type="match status" value="1"/>
</dbReference>
<sequence>MTSPYLYEKGKKTESYINAIEGNPVSDKPFLEKLNNDEIEVQNNAHKPFIPKGNGKNKPEEMNESIGLTVEELAPYGENRKWRIIRIILYVLFWLLWIFMILGIVALILLNPPCANVKEKRDLAWWEKSLIYQIWTPSFKDSDADGLGDFKGITEKLSNLERININAIFPRPFLKVNKDDNEVVDFFDVNPEYGRLEDAENLIKSAHEKDMYFIIEIPISVTSDKHIWFQKSSKGSSVENSSYSDYYYWKQNAEESPYASNYRDTNILFWHKKNHPNYPILNWKSSGLKEAMYEVFKFWIKKGIDGFYLSSPKYIARSLDASSPNFPEIVEVFQELKNAIDTFVQENDEIKDKKIFIFTSADDMTESEKKQLGVNGGLDALVNYELGNVEKDSKICYKLESTVAGCVNEILSDILIFHNNNPQIVPIWEFGNPSTTRLSTRVTSRLNSEILIMIQMMLPGSNMFYYGDIIGIKNLNEDTNYKNISQKSAMQWDDSTNGGFTQATGSIIPIQTDLKNINWEKQIKAPISPLKMFKRIAKIKQRVDAFKYGKAYVGTRLQQAFTLSRFDTNEENIPIGNVYVCAANLGKESATLPLEEIPGASSITLKNAEIFALTTKAFEKYNVREKIDLSSLSLTLGPQQAIIFKFSV</sequence>
<dbReference type="AlphaFoldDB" id="A0A0K0FHM3"/>
<accession>A0A0K0FHM3</accession>
<dbReference type="Pfam" id="PF16028">
    <property type="entry name" value="SLC3A2_N"/>
    <property type="match status" value="1"/>
</dbReference>
<evidence type="ECO:0000256" key="2">
    <source>
        <dbReference type="ARBA" id="ARBA00012741"/>
    </source>
</evidence>
<name>A0A0K0FHM3_STRVS</name>
<dbReference type="PANTHER" id="PTHR10357:SF230">
    <property type="entry name" value="GLYCOSYL HYDROLASE FAMILY 13 CATALYTIC DOMAIN-CONTAINING PROTEIN"/>
    <property type="match status" value="1"/>
</dbReference>
<dbReference type="GO" id="GO:0005975">
    <property type="term" value="P:carbohydrate metabolic process"/>
    <property type="evidence" value="ECO:0007669"/>
    <property type="project" value="InterPro"/>
</dbReference>
<protein>
    <recommendedName>
        <fullName evidence="2">alpha-glucosidase</fullName>
        <ecNumber evidence="2">3.2.1.20</ecNumber>
    </recommendedName>
</protein>
<dbReference type="InterPro" id="IPR006047">
    <property type="entry name" value="GH13_cat_dom"/>
</dbReference>
<keyword evidence="3" id="KW-0472">Membrane</keyword>
<feature type="domain" description="Glycosyl hydrolase family 13 catalytic" evidence="4">
    <location>
        <begin position="133"/>
        <end position="511"/>
    </location>
</feature>
<evidence type="ECO:0000313" key="5">
    <source>
        <dbReference type="Proteomes" id="UP000035680"/>
    </source>
</evidence>
<feature type="transmembrane region" description="Helical" evidence="3">
    <location>
        <begin position="87"/>
        <end position="110"/>
    </location>
</feature>
<comment type="catalytic activity">
    <reaction evidence="1">
        <text>Hydrolysis of terminal, non-reducing (1-&gt;4)-linked alpha-D-glucose residues with release of alpha-D-glucose.</text>
        <dbReference type="EC" id="3.2.1.20"/>
    </reaction>
</comment>
<reference evidence="5" key="1">
    <citation type="submission" date="2014-07" db="EMBL/GenBank/DDBJ databases">
        <authorList>
            <person name="Martin A.A"/>
            <person name="De Silva N."/>
        </authorList>
    </citation>
    <scope>NUCLEOTIDE SEQUENCE</scope>
</reference>
<evidence type="ECO:0000256" key="3">
    <source>
        <dbReference type="SAM" id="Phobius"/>
    </source>
</evidence>
<dbReference type="STRING" id="75913.A0A0K0FHM3"/>
<keyword evidence="5" id="KW-1185">Reference proteome</keyword>
<evidence type="ECO:0000256" key="1">
    <source>
        <dbReference type="ARBA" id="ARBA00001657"/>
    </source>
</evidence>
<dbReference type="Proteomes" id="UP000035680">
    <property type="component" value="Unassembled WGS sequence"/>
</dbReference>
<dbReference type="EC" id="3.2.1.20" evidence="2"/>
<organism evidence="5 6">
    <name type="scientific">Strongyloides venezuelensis</name>
    <name type="common">Threadworm</name>
    <dbReference type="NCBI Taxonomy" id="75913"/>
    <lineage>
        <taxon>Eukaryota</taxon>
        <taxon>Metazoa</taxon>
        <taxon>Ecdysozoa</taxon>
        <taxon>Nematoda</taxon>
        <taxon>Chromadorea</taxon>
        <taxon>Rhabditida</taxon>
        <taxon>Tylenchina</taxon>
        <taxon>Panagrolaimomorpha</taxon>
        <taxon>Strongyloidoidea</taxon>
        <taxon>Strongyloididae</taxon>
        <taxon>Strongyloides</taxon>
    </lineage>
</organism>
<reference evidence="6" key="2">
    <citation type="submission" date="2015-08" db="UniProtKB">
        <authorList>
            <consortium name="WormBaseParasite"/>
        </authorList>
    </citation>
    <scope>IDENTIFICATION</scope>
</reference>
<dbReference type="SUPFAM" id="SSF51445">
    <property type="entry name" value="(Trans)glycosidases"/>
    <property type="match status" value="1"/>
</dbReference>
<keyword evidence="3" id="KW-1133">Transmembrane helix</keyword>
<evidence type="ECO:0000259" key="4">
    <source>
        <dbReference type="SMART" id="SM00642"/>
    </source>
</evidence>
<keyword evidence="3" id="KW-0812">Transmembrane</keyword>
<dbReference type="InterPro" id="IPR017853">
    <property type="entry name" value="GH"/>
</dbReference>
<proteinExistence type="predicted"/>
<dbReference type="SMART" id="SM00642">
    <property type="entry name" value="Aamy"/>
    <property type="match status" value="1"/>
</dbReference>
<dbReference type="Gene3D" id="3.90.400.10">
    <property type="entry name" value="Oligo-1,6-glucosidase, Domain 2"/>
    <property type="match status" value="1"/>
</dbReference>
<dbReference type="GO" id="GO:0004558">
    <property type="term" value="F:alpha-1,4-glucosidase activity"/>
    <property type="evidence" value="ECO:0007669"/>
    <property type="project" value="UniProtKB-EC"/>
</dbReference>
<dbReference type="Gene3D" id="3.20.20.80">
    <property type="entry name" value="Glycosidases"/>
    <property type="match status" value="1"/>
</dbReference>
<dbReference type="InterPro" id="IPR031984">
    <property type="entry name" value="SLC3A2_N"/>
</dbReference>
<dbReference type="Pfam" id="PF00128">
    <property type="entry name" value="Alpha-amylase"/>
    <property type="match status" value="1"/>
</dbReference>